<keyword evidence="8 9" id="KW-0472">Membrane</keyword>
<dbReference type="Pfam" id="PF00005">
    <property type="entry name" value="ABC_tran"/>
    <property type="match status" value="1"/>
</dbReference>
<evidence type="ECO:0000313" key="12">
    <source>
        <dbReference type="Proteomes" id="UP000695562"/>
    </source>
</evidence>
<dbReference type="GO" id="GO:0140359">
    <property type="term" value="F:ABC-type transporter activity"/>
    <property type="evidence" value="ECO:0007669"/>
    <property type="project" value="InterPro"/>
</dbReference>
<keyword evidence="5" id="KW-0547">Nucleotide-binding</keyword>
<dbReference type="InterPro" id="IPR003439">
    <property type="entry name" value="ABC_transporter-like_ATP-bd"/>
</dbReference>
<dbReference type="InterPro" id="IPR003593">
    <property type="entry name" value="AAA+_ATPase"/>
</dbReference>
<feature type="transmembrane region" description="Helical" evidence="9">
    <location>
        <begin position="409"/>
        <end position="429"/>
    </location>
</feature>
<evidence type="ECO:0000256" key="5">
    <source>
        <dbReference type="ARBA" id="ARBA00022741"/>
    </source>
</evidence>
<sequence>MDNNNNLNVPQELSLSELEELKFKSGDLKEFDKGLSTLELDELVFNIKNDSSNLKIPNTNEPLSSESLSPPPLIIDDGRKISIESTVSENTIFESQPTHSYNFFNQFKALFLKSIAYQKRQYKTNIFQALVPVLMISIMSFVQLATPPTSYSDNVEPVVLPLPFVFPPTINTTVPYILLSDQVYDIGDCCSLTQDSKKGFLNYFSTSNQVSFIPDYYSIGMIQTQDFEFVEYPDKEYMDSTSYSQRDKREEEFLMALLINQVSLDPTTSSFKTNMVALSNNTLSSGSIINLLNNAFLRYYTSNPNYTITTNIKEFPYKAHNEPKDMIQPQENFWYLFMMSFCMVVFVSNVVYEKENRLREIMKMSGLRMHIYWLVNYIFNFSLYMIIVLVAIAYAYILKFRFYTQTPFSVFFVLFVLFGMTQIAFSFFISVFFSSVYTSTVVSFIYIIFTALSSNLLNNAFIENPDTSLATFVLTGLIPHVAYHRAISYISLEYVGNSPGLTWEKIFQHEEMPTLYGLLFGEFLIFAILHLYLEAVVPSAYGVKEHPLFFLKKPFWFNLFGIKILKQQEEKKLETVDYSSSAPSPANDESTTIEMVEVMAPDTREEKNSAYASDSKALIRLLSLCKTFDGHSGKIHAVDNLSFSVEKGQCVGLIGANGSGKTTTLNVLCGLYSPSGGNALINGYDIVNNIHMVHSSLGVCNQEDVLWSEMSGREHLQFFGRMKNLKGDLLSVIVDKALAEVMLTDSQHKAVREYSGGMKRRLSLAISLIGSPSIILLDEPTTGVDPFSRRIVWDVINSYKNRCAIILTTHNMEEAQITCDKVCIINKGSLKTVGRTQDLKARYGAGYTLSITTTNKESQIHEFITRLLPEAKLIHEISLNKTYAVPRSSLRLSSIFKAIQENKNLFSISDWGICQSGLEEVLLQATKERTSSKSL</sequence>
<dbReference type="PANTHER" id="PTHR19229">
    <property type="entry name" value="ATP-BINDING CASSETTE TRANSPORTER SUBFAMILY A ABCA"/>
    <property type="match status" value="1"/>
</dbReference>
<feature type="transmembrane region" description="Helical" evidence="9">
    <location>
        <begin position="513"/>
        <end position="533"/>
    </location>
</feature>
<dbReference type="OrthoDB" id="10255969at2759"/>
<evidence type="ECO:0000256" key="3">
    <source>
        <dbReference type="ARBA" id="ARBA00022448"/>
    </source>
</evidence>
<keyword evidence="4 9" id="KW-0812">Transmembrane</keyword>
<feature type="transmembrane region" description="Helical" evidence="9">
    <location>
        <begin position="333"/>
        <end position="352"/>
    </location>
</feature>
<name>A0A8J4UU16_9MYCE</name>
<dbReference type="InterPro" id="IPR027417">
    <property type="entry name" value="P-loop_NTPase"/>
</dbReference>
<proteinExistence type="inferred from homology"/>
<keyword evidence="3" id="KW-0813">Transport</keyword>
<dbReference type="Gene3D" id="3.40.50.300">
    <property type="entry name" value="P-loop containing nucleotide triphosphate hydrolases"/>
    <property type="match status" value="1"/>
</dbReference>
<feature type="transmembrane region" description="Helical" evidence="9">
    <location>
        <begin position="373"/>
        <end position="397"/>
    </location>
</feature>
<dbReference type="InterPro" id="IPR026082">
    <property type="entry name" value="ABCA"/>
</dbReference>
<dbReference type="AlphaFoldDB" id="A0A8J4UU16"/>
<dbReference type="Pfam" id="PF12698">
    <property type="entry name" value="ABC2_membrane_3"/>
    <property type="match status" value="1"/>
</dbReference>
<dbReference type="Proteomes" id="UP000695562">
    <property type="component" value="Unassembled WGS sequence"/>
</dbReference>
<dbReference type="InterPro" id="IPR056264">
    <property type="entry name" value="R2_ABCA1-4-like"/>
</dbReference>
<dbReference type="CDD" id="cd03263">
    <property type="entry name" value="ABC_subfamily_A"/>
    <property type="match status" value="1"/>
</dbReference>
<dbReference type="PROSITE" id="PS00211">
    <property type="entry name" value="ABC_TRANSPORTER_1"/>
    <property type="match status" value="1"/>
</dbReference>
<dbReference type="InterPro" id="IPR017871">
    <property type="entry name" value="ABC_transporter-like_CS"/>
</dbReference>
<dbReference type="FunFam" id="3.40.50.300:FF:000665">
    <property type="entry name" value="ABC transporter A family member 2"/>
    <property type="match status" value="1"/>
</dbReference>
<protein>
    <recommendedName>
        <fullName evidence="10">ABC transporter domain-containing protein</fullName>
    </recommendedName>
</protein>
<gene>
    <name evidence="11" type="ORF">CYY_003741</name>
</gene>
<dbReference type="GO" id="GO:0005524">
    <property type="term" value="F:ATP binding"/>
    <property type="evidence" value="ECO:0007669"/>
    <property type="project" value="UniProtKB-KW"/>
</dbReference>
<evidence type="ECO:0000256" key="8">
    <source>
        <dbReference type="ARBA" id="ARBA00023136"/>
    </source>
</evidence>
<dbReference type="SMART" id="SM00382">
    <property type="entry name" value="AAA"/>
    <property type="match status" value="1"/>
</dbReference>
<comment type="similarity">
    <text evidence="2">Belongs to the ABC transporter superfamily. ABCA family.</text>
</comment>
<dbReference type="InterPro" id="IPR013525">
    <property type="entry name" value="ABC2_TM"/>
</dbReference>
<dbReference type="PROSITE" id="PS50893">
    <property type="entry name" value="ABC_TRANSPORTER_2"/>
    <property type="match status" value="1"/>
</dbReference>
<evidence type="ECO:0000256" key="6">
    <source>
        <dbReference type="ARBA" id="ARBA00022840"/>
    </source>
</evidence>
<accession>A0A8J4UU16</accession>
<feature type="domain" description="ABC transporter" evidence="10">
    <location>
        <begin position="619"/>
        <end position="852"/>
    </location>
</feature>
<dbReference type="EMBL" id="AJWJ01000121">
    <property type="protein sequence ID" value="KAF2074956.1"/>
    <property type="molecule type" value="Genomic_DNA"/>
</dbReference>
<evidence type="ECO:0000313" key="11">
    <source>
        <dbReference type="EMBL" id="KAF2074956.1"/>
    </source>
</evidence>
<evidence type="ECO:0000256" key="1">
    <source>
        <dbReference type="ARBA" id="ARBA00004141"/>
    </source>
</evidence>
<feature type="transmembrane region" description="Helical" evidence="9">
    <location>
        <begin position="469"/>
        <end position="492"/>
    </location>
</feature>
<comment type="subcellular location">
    <subcellularLocation>
        <location evidence="1">Membrane</location>
        <topology evidence="1">Multi-pass membrane protein</topology>
    </subcellularLocation>
</comment>
<dbReference type="GO" id="GO:0016020">
    <property type="term" value="C:membrane"/>
    <property type="evidence" value="ECO:0007669"/>
    <property type="project" value="UniProtKB-SubCell"/>
</dbReference>
<feature type="transmembrane region" description="Helical" evidence="9">
    <location>
        <begin position="436"/>
        <end position="457"/>
    </location>
</feature>
<organism evidence="11 12">
    <name type="scientific">Polysphondylium violaceum</name>
    <dbReference type="NCBI Taxonomy" id="133409"/>
    <lineage>
        <taxon>Eukaryota</taxon>
        <taxon>Amoebozoa</taxon>
        <taxon>Evosea</taxon>
        <taxon>Eumycetozoa</taxon>
        <taxon>Dictyostelia</taxon>
        <taxon>Dictyosteliales</taxon>
        <taxon>Dictyosteliaceae</taxon>
        <taxon>Polysphondylium</taxon>
    </lineage>
</organism>
<dbReference type="GO" id="GO:0016887">
    <property type="term" value="F:ATP hydrolysis activity"/>
    <property type="evidence" value="ECO:0007669"/>
    <property type="project" value="InterPro"/>
</dbReference>
<dbReference type="Pfam" id="PF23321">
    <property type="entry name" value="R1_ABCA1"/>
    <property type="match status" value="1"/>
</dbReference>
<evidence type="ECO:0000256" key="4">
    <source>
        <dbReference type="ARBA" id="ARBA00022692"/>
    </source>
</evidence>
<dbReference type="SUPFAM" id="SSF52540">
    <property type="entry name" value="P-loop containing nucleoside triphosphate hydrolases"/>
    <property type="match status" value="1"/>
</dbReference>
<keyword evidence="12" id="KW-1185">Reference proteome</keyword>
<comment type="caution">
    <text evidence="11">The sequence shown here is derived from an EMBL/GenBank/DDBJ whole genome shotgun (WGS) entry which is preliminary data.</text>
</comment>
<evidence type="ECO:0000256" key="7">
    <source>
        <dbReference type="ARBA" id="ARBA00022989"/>
    </source>
</evidence>
<dbReference type="GO" id="GO:0030587">
    <property type="term" value="P:sorocarp development"/>
    <property type="evidence" value="ECO:0007669"/>
    <property type="project" value="UniProtKB-ARBA"/>
</dbReference>
<evidence type="ECO:0000256" key="2">
    <source>
        <dbReference type="ARBA" id="ARBA00008869"/>
    </source>
</evidence>
<keyword evidence="6" id="KW-0067">ATP-binding</keyword>
<keyword evidence="7 9" id="KW-1133">Transmembrane helix</keyword>
<reference evidence="11" key="1">
    <citation type="submission" date="2020-01" db="EMBL/GenBank/DDBJ databases">
        <title>Development of genomics and gene disruption for Polysphondylium violaceum indicates a role for the polyketide synthase stlB in stalk morphogenesis.</title>
        <authorList>
            <person name="Narita B."/>
            <person name="Kawabe Y."/>
            <person name="Kin K."/>
            <person name="Saito T."/>
            <person name="Gibbs R."/>
            <person name="Kuspa A."/>
            <person name="Muzny D."/>
            <person name="Queller D."/>
            <person name="Richards S."/>
            <person name="Strassman J."/>
            <person name="Sucgang R."/>
            <person name="Worley K."/>
            <person name="Schaap P."/>
        </authorList>
    </citation>
    <scope>NUCLEOTIDE SEQUENCE</scope>
    <source>
        <strain evidence="11">QSvi11</strain>
    </source>
</reference>
<evidence type="ECO:0000256" key="9">
    <source>
        <dbReference type="SAM" id="Phobius"/>
    </source>
</evidence>
<evidence type="ECO:0000259" key="10">
    <source>
        <dbReference type="PROSITE" id="PS50893"/>
    </source>
</evidence>